<dbReference type="OrthoDB" id="5399848at2759"/>
<feature type="transmembrane region" description="Helical" evidence="1">
    <location>
        <begin position="111"/>
        <end position="129"/>
    </location>
</feature>
<evidence type="ECO:0000256" key="1">
    <source>
        <dbReference type="SAM" id="Phobius"/>
    </source>
</evidence>
<name>W3WWM7_PESFW</name>
<sequence>MSGLCSNRPEGFGPISQLADPLPTQCFFDTILVPTPTWLYMVALPILFFLTPKHYNRSSPMSRKWWSSLLSKSTWRSSWGRILLFAAYYFVVAVLVLMQTVEVIGLSRIDLGVGLVPFAYVGFAGAAAMQATDGVFRRVRGYWAAAVALWVAGGAITALKITGVLGLGLEGSLARQDTTYATVHQFTDLIILGSFYVLAVVAEIAVMVVRRKNRRSELDDDVVELRSEFDWK</sequence>
<dbReference type="Proteomes" id="UP000030651">
    <property type="component" value="Unassembled WGS sequence"/>
</dbReference>
<dbReference type="GeneID" id="19275284"/>
<organism evidence="2 3">
    <name type="scientific">Pestalotiopsis fici (strain W106-1 / CGMCC3.15140)</name>
    <dbReference type="NCBI Taxonomy" id="1229662"/>
    <lineage>
        <taxon>Eukaryota</taxon>
        <taxon>Fungi</taxon>
        <taxon>Dikarya</taxon>
        <taxon>Ascomycota</taxon>
        <taxon>Pezizomycotina</taxon>
        <taxon>Sordariomycetes</taxon>
        <taxon>Xylariomycetidae</taxon>
        <taxon>Amphisphaeriales</taxon>
        <taxon>Sporocadaceae</taxon>
        <taxon>Pestalotiopsis</taxon>
    </lineage>
</organism>
<keyword evidence="1" id="KW-0812">Transmembrane</keyword>
<dbReference type="HOGENOM" id="CLU_091090_0_0_1"/>
<keyword evidence="1" id="KW-1133">Transmembrane helix</keyword>
<proteinExistence type="predicted"/>
<keyword evidence="3" id="KW-1185">Reference proteome</keyword>
<dbReference type="RefSeq" id="XP_007837043.1">
    <property type="nucleotide sequence ID" value="XM_007838852.1"/>
</dbReference>
<accession>W3WWM7</accession>
<dbReference type="InParanoid" id="W3WWM7"/>
<dbReference type="EMBL" id="KI912115">
    <property type="protein sequence ID" value="ETS78209.1"/>
    <property type="molecule type" value="Genomic_DNA"/>
</dbReference>
<dbReference type="eggNOG" id="ENOG502SABI">
    <property type="taxonomic scope" value="Eukaryota"/>
</dbReference>
<dbReference type="AlphaFoldDB" id="W3WWM7"/>
<gene>
    <name evidence="2" type="ORF">PFICI_10271</name>
</gene>
<dbReference type="KEGG" id="pfy:PFICI_10271"/>
<keyword evidence="1" id="KW-0472">Membrane</keyword>
<protein>
    <recommendedName>
        <fullName evidence="4">MARVEL domain-containing protein</fullName>
    </recommendedName>
</protein>
<feature type="transmembrane region" description="Helical" evidence="1">
    <location>
        <begin position="141"/>
        <end position="169"/>
    </location>
</feature>
<evidence type="ECO:0000313" key="2">
    <source>
        <dbReference type="EMBL" id="ETS78209.1"/>
    </source>
</evidence>
<evidence type="ECO:0000313" key="3">
    <source>
        <dbReference type="Proteomes" id="UP000030651"/>
    </source>
</evidence>
<reference evidence="3" key="1">
    <citation type="journal article" date="2015" name="BMC Genomics">
        <title>Genomic and transcriptomic analysis of the endophytic fungus Pestalotiopsis fici reveals its lifestyle and high potential for synthesis of natural products.</title>
        <authorList>
            <person name="Wang X."/>
            <person name="Zhang X."/>
            <person name="Liu L."/>
            <person name="Xiang M."/>
            <person name="Wang W."/>
            <person name="Sun X."/>
            <person name="Che Y."/>
            <person name="Guo L."/>
            <person name="Liu G."/>
            <person name="Guo L."/>
            <person name="Wang C."/>
            <person name="Yin W.B."/>
            <person name="Stadler M."/>
            <person name="Zhang X."/>
            <person name="Liu X."/>
        </authorList>
    </citation>
    <scope>NUCLEOTIDE SEQUENCE [LARGE SCALE GENOMIC DNA]</scope>
    <source>
        <strain evidence="3">W106-1 / CGMCC3.15140</strain>
    </source>
</reference>
<feature type="transmembrane region" description="Helical" evidence="1">
    <location>
        <begin position="189"/>
        <end position="209"/>
    </location>
</feature>
<feature type="transmembrane region" description="Helical" evidence="1">
    <location>
        <begin position="82"/>
        <end position="105"/>
    </location>
</feature>
<feature type="transmembrane region" description="Helical" evidence="1">
    <location>
        <begin position="37"/>
        <end position="55"/>
    </location>
</feature>
<evidence type="ECO:0008006" key="4">
    <source>
        <dbReference type="Google" id="ProtNLM"/>
    </source>
</evidence>